<protein>
    <submittedName>
        <fullName evidence="1">Uncharacterized protein</fullName>
    </submittedName>
</protein>
<dbReference type="AlphaFoldDB" id="A0A173S9B0"/>
<dbReference type="EMBL" id="CYXV01000004">
    <property type="protein sequence ID" value="CUM86319.1"/>
    <property type="molecule type" value="Genomic_DNA"/>
</dbReference>
<dbReference type="Proteomes" id="UP000095495">
    <property type="component" value="Unassembled WGS sequence"/>
</dbReference>
<organism evidence="1 2">
    <name type="scientific">Roseburia faecis</name>
    <dbReference type="NCBI Taxonomy" id="301302"/>
    <lineage>
        <taxon>Bacteria</taxon>
        <taxon>Bacillati</taxon>
        <taxon>Bacillota</taxon>
        <taxon>Clostridia</taxon>
        <taxon>Lachnospirales</taxon>
        <taxon>Lachnospiraceae</taxon>
        <taxon>Roseburia</taxon>
    </lineage>
</organism>
<name>A0A173S9B0_9FIRM</name>
<evidence type="ECO:0000313" key="1">
    <source>
        <dbReference type="EMBL" id="CUM86319.1"/>
    </source>
</evidence>
<gene>
    <name evidence="1" type="ORF">ERS852420_01154</name>
</gene>
<sequence>MYYRPCPYCGAHLDPGEPCDCLEKKKENNKNILAAYRSGRDGQMEMKLEELLNAGH</sequence>
<accession>A0A173S9B0</accession>
<evidence type="ECO:0000313" key="2">
    <source>
        <dbReference type="Proteomes" id="UP000095495"/>
    </source>
</evidence>
<proteinExistence type="predicted"/>
<dbReference type="RefSeq" id="WP_172679149.1">
    <property type="nucleotide sequence ID" value="NZ_CYXV01000004.1"/>
</dbReference>
<reference evidence="1 2" key="1">
    <citation type="submission" date="2015-09" db="EMBL/GenBank/DDBJ databases">
        <authorList>
            <consortium name="Pathogen Informatics"/>
        </authorList>
    </citation>
    <scope>NUCLEOTIDE SEQUENCE [LARGE SCALE GENOMIC DNA]</scope>
    <source>
        <strain evidence="1 2">2789STDY5608863</strain>
    </source>
</reference>